<sequence length="284" mass="32608">MGDCRLPIDVVFISRDGIRLGMHKKNLEDFSDGFPPPECDSTEDVQLEEKEEVLRLLFQLMHKQTQPDLRTMSYEILADLAEAAHKYIVHHASMACNLALERYITGQPFKVLRLAKRYEWAELEKAAFGEARKSKPVDIFAYAVSIDDAGLCTEFLQKSLRADAEDFIAALENHECSSILATSAFTAWTRLRRHVQSRLLAALHNSPTIQHKGGYTDCSLWQQFFYVVKAHVESHPSYEDFADIVDREKGQINCVYCEKKISHWHNRMALVEHVRPCNLQLVQI</sequence>
<dbReference type="OrthoDB" id="3057577at2759"/>
<evidence type="ECO:0008006" key="3">
    <source>
        <dbReference type="Google" id="ProtNLM"/>
    </source>
</evidence>
<dbReference type="InterPro" id="IPR011333">
    <property type="entry name" value="SKP1/BTB/POZ_sf"/>
</dbReference>
<organism evidence="1 2">
    <name type="scientific">Gymnopus androsaceus JB14</name>
    <dbReference type="NCBI Taxonomy" id="1447944"/>
    <lineage>
        <taxon>Eukaryota</taxon>
        <taxon>Fungi</taxon>
        <taxon>Dikarya</taxon>
        <taxon>Basidiomycota</taxon>
        <taxon>Agaricomycotina</taxon>
        <taxon>Agaricomycetes</taxon>
        <taxon>Agaricomycetidae</taxon>
        <taxon>Agaricales</taxon>
        <taxon>Marasmiineae</taxon>
        <taxon>Omphalotaceae</taxon>
        <taxon>Gymnopus</taxon>
    </lineage>
</organism>
<dbReference type="EMBL" id="ML769524">
    <property type="protein sequence ID" value="KAE9395811.1"/>
    <property type="molecule type" value="Genomic_DNA"/>
</dbReference>
<protein>
    <recommendedName>
        <fullName evidence="3">BTB domain-containing protein</fullName>
    </recommendedName>
</protein>
<dbReference type="Proteomes" id="UP000799118">
    <property type="component" value="Unassembled WGS sequence"/>
</dbReference>
<dbReference type="AlphaFoldDB" id="A0A6A4HCW2"/>
<evidence type="ECO:0000313" key="1">
    <source>
        <dbReference type="EMBL" id="KAE9395811.1"/>
    </source>
</evidence>
<accession>A0A6A4HCW2</accession>
<proteinExistence type="predicted"/>
<reference evidence="1" key="1">
    <citation type="journal article" date="2019" name="Environ. Microbiol.">
        <title>Fungal ecological strategies reflected in gene transcription - a case study of two litter decomposers.</title>
        <authorList>
            <person name="Barbi F."/>
            <person name="Kohler A."/>
            <person name="Barry K."/>
            <person name="Baskaran P."/>
            <person name="Daum C."/>
            <person name="Fauchery L."/>
            <person name="Ihrmark K."/>
            <person name="Kuo A."/>
            <person name="LaButti K."/>
            <person name="Lipzen A."/>
            <person name="Morin E."/>
            <person name="Grigoriev I.V."/>
            <person name="Henrissat B."/>
            <person name="Lindahl B."/>
            <person name="Martin F."/>
        </authorList>
    </citation>
    <scope>NUCLEOTIDE SEQUENCE</scope>
    <source>
        <strain evidence="1">JB14</strain>
    </source>
</reference>
<evidence type="ECO:0000313" key="2">
    <source>
        <dbReference type="Proteomes" id="UP000799118"/>
    </source>
</evidence>
<dbReference type="Gene3D" id="3.30.710.10">
    <property type="entry name" value="Potassium Channel Kv1.1, Chain A"/>
    <property type="match status" value="1"/>
</dbReference>
<gene>
    <name evidence="1" type="ORF">BT96DRAFT_136521</name>
</gene>
<keyword evidence="2" id="KW-1185">Reference proteome</keyword>
<name>A0A6A4HCW2_9AGAR</name>